<dbReference type="PROSITE" id="PS51186">
    <property type="entry name" value="GNAT"/>
    <property type="match status" value="1"/>
</dbReference>
<dbReference type="RefSeq" id="WP_045047993.1">
    <property type="nucleotide sequence ID" value="NZ_CP114058.1"/>
</dbReference>
<name>A0ABY7HS49_9GAMM</name>
<dbReference type="InterPro" id="IPR053144">
    <property type="entry name" value="Acetyltransferase_Butenolide"/>
</dbReference>
<dbReference type="EMBL" id="CP114058">
    <property type="protein sequence ID" value="WAT02241.1"/>
    <property type="molecule type" value="Genomic_DNA"/>
</dbReference>
<protein>
    <submittedName>
        <fullName evidence="2">GNAT family N-acetyltransferase</fullName>
    </submittedName>
</protein>
<dbReference type="InterPro" id="IPR000182">
    <property type="entry name" value="GNAT_dom"/>
</dbReference>
<accession>A0ABY7HS49</accession>
<dbReference type="SUPFAM" id="SSF55729">
    <property type="entry name" value="Acyl-CoA N-acyltransferases (Nat)"/>
    <property type="match status" value="1"/>
</dbReference>
<evidence type="ECO:0000259" key="1">
    <source>
        <dbReference type="PROSITE" id="PS51186"/>
    </source>
</evidence>
<keyword evidence="3" id="KW-1185">Reference proteome</keyword>
<proteinExistence type="predicted"/>
<gene>
    <name evidence="2" type="ORF">O1V66_06260</name>
</gene>
<dbReference type="Pfam" id="PF00583">
    <property type="entry name" value="Acetyltransf_1"/>
    <property type="match status" value="1"/>
</dbReference>
<sequence length="171" mass="19742">MAWEDDQKVVEWEYEGFQLSTDRERLDIDRIHHFLSVESYWAQGQTREKLLRSIAHSLALGLYYQGEQIGFARIVTDYARLAYLMDIFIATPFRGRGLGRWIAEVVRTHPALLDIPKWLLTTRDAQAVYQRAGWNALNHPESMMEISPANPAGRASTLLNHTVMNVREKGQ</sequence>
<dbReference type="CDD" id="cd04301">
    <property type="entry name" value="NAT_SF"/>
    <property type="match status" value="1"/>
</dbReference>
<dbReference type="PANTHER" id="PTHR43233">
    <property type="entry name" value="FAMILY N-ACETYLTRANSFERASE, PUTATIVE (AFU_ORTHOLOGUE AFUA_6G03350)-RELATED"/>
    <property type="match status" value="1"/>
</dbReference>
<evidence type="ECO:0000313" key="3">
    <source>
        <dbReference type="Proteomes" id="UP001164712"/>
    </source>
</evidence>
<feature type="domain" description="N-acetyltransferase" evidence="1">
    <location>
        <begin position="1"/>
        <end position="153"/>
    </location>
</feature>
<reference evidence="2" key="1">
    <citation type="submission" date="2022-12" db="EMBL/GenBank/DDBJ databases">
        <title>Complete genome sequence of an Australian strain of Rouxiella badensis DAR84756 and resolution of the R. badensis DSM100043 and R. chamberiensis DSM28324 genomes.</title>
        <authorList>
            <person name="Paul S."/>
            <person name="Anderson P.J."/>
            <person name="Maynard G."/>
            <person name="Dyall-Smith M."/>
            <person name="Kudinha T."/>
        </authorList>
    </citation>
    <scope>NUCLEOTIDE SEQUENCE</scope>
    <source>
        <strain evidence="2">DSM 28324</strain>
    </source>
</reference>
<dbReference type="Proteomes" id="UP001164712">
    <property type="component" value="Chromosome"/>
</dbReference>
<dbReference type="Gene3D" id="3.40.630.30">
    <property type="match status" value="1"/>
</dbReference>
<evidence type="ECO:0000313" key="2">
    <source>
        <dbReference type="EMBL" id="WAT02241.1"/>
    </source>
</evidence>
<organism evidence="2 3">
    <name type="scientific">Rouxiella chamberiensis</name>
    <dbReference type="NCBI Taxonomy" id="1513468"/>
    <lineage>
        <taxon>Bacteria</taxon>
        <taxon>Pseudomonadati</taxon>
        <taxon>Pseudomonadota</taxon>
        <taxon>Gammaproteobacteria</taxon>
        <taxon>Enterobacterales</taxon>
        <taxon>Yersiniaceae</taxon>
        <taxon>Rouxiella</taxon>
    </lineage>
</organism>
<dbReference type="InterPro" id="IPR016181">
    <property type="entry name" value="Acyl_CoA_acyltransferase"/>
</dbReference>
<dbReference type="PANTHER" id="PTHR43233:SF1">
    <property type="entry name" value="FAMILY N-ACETYLTRANSFERASE, PUTATIVE (AFU_ORTHOLOGUE AFUA_6G03350)-RELATED"/>
    <property type="match status" value="1"/>
</dbReference>